<accession>A0AA36G073</accession>
<comment type="caution">
    <text evidence="1">The sequence shown here is derived from an EMBL/GenBank/DDBJ whole genome shotgun (WGS) entry which is preliminary data.</text>
</comment>
<reference evidence="1" key="1">
    <citation type="submission" date="2023-06" db="EMBL/GenBank/DDBJ databases">
        <authorList>
            <person name="Delattre M."/>
        </authorList>
    </citation>
    <scope>NUCLEOTIDE SEQUENCE</scope>
    <source>
        <strain evidence="1">AF72</strain>
    </source>
</reference>
<evidence type="ECO:0000313" key="2">
    <source>
        <dbReference type="Proteomes" id="UP001177023"/>
    </source>
</evidence>
<proteinExistence type="predicted"/>
<dbReference type="EMBL" id="CATQJA010002632">
    <property type="protein sequence ID" value="CAJ0574741.1"/>
    <property type="molecule type" value="Genomic_DNA"/>
</dbReference>
<evidence type="ECO:0000313" key="1">
    <source>
        <dbReference type="EMBL" id="CAJ0574741.1"/>
    </source>
</evidence>
<name>A0AA36G073_9BILA</name>
<protein>
    <submittedName>
        <fullName evidence="1">Uncharacterized protein</fullName>
    </submittedName>
</protein>
<dbReference type="AlphaFoldDB" id="A0AA36G073"/>
<gene>
    <name evidence="1" type="ORF">MSPICULIGERA_LOCUS13069</name>
</gene>
<organism evidence="1 2">
    <name type="scientific">Mesorhabditis spiculigera</name>
    <dbReference type="NCBI Taxonomy" id="96644"/>
    <lineage>
        <taxon>Eukaryota</taxon>
        <taxon>Metazoa</taxon>
        <taxon>Ecdysozoa</taxon>
        <taxon>Nematoda</taxon>
        <taxon>Chromadorea</taxon>
        <taxon>Rhabditida</taxon>
        <taxon>Rhabditina</taxon>
        <taxon>Rhabditomorpha</taxon>
        <taxon>Rhabditoidea</taxon>
        <taxon>Rhabditidae</taxon>
        <taxon>Mesorhabditinae</taxon>
        <taxon>Mesorhabditis</taxon>
    </lineage>
</organism>
<keyword evidence="2" id="KW-1185">Reference proteome</keyword>
<sequence length="76" mass="9045">MSKYWGDERHPDAVYAVYLKKVRYVPPAGYEGVPVSRFSAFNSIVRFLAFQTDPLKLFEYCKRNKNKVFFIFLLRD</sequence>
<dbReference type="Proteomes" id="UP001177023">
    <property type="component" value="Unassembled WGS sequence"/>
</dbReference>
<feature type="non-terminal residue" evidence="1">
    <location>
        <position position="1"/>
    </location>
</feature>